<dbReference type="RefSeq" id="WP_348951423.1">
    <property type="nucleotide sequence ID" value="NZ_JBDZYD010000005.1"/>
</dbReference>
<gene>
    <name evidence="2" type="ORF">ABJI51_15635</name>
</gene>
<comment type="caution">
    <text evidence="2">The sequence shown here is derived from an EMBL/GenBank/DDBJ whole genome shotgun (WGS) entry which is preliminary data.</text>
</comment>
<organism evidence="2 3">
    <name type="scientific">Amycolatopsis melonis</name>
    <dbReference type="NCBI Taxonomy" id="3156488"/>
    <lineage>
        <taxon>Bacteria</taxon>
        <taxon>Bacillati</taxon>
        <taxon>Actinomycetota</taxon>
        <taxon>Actinomycetes</taxon>
        <taxon>Pseudonocardiales</taxon>
        <taxon>Pseudonocardiaceae</taxon>
        <taxon>Amycolatopsis</taxon>
    </lineage>
</organism>
<name>A0ABV0LDZ8_9PSEU</name>
<keyword evidence="3" id="KW-1185">Reference proteome</keyword>
<feature type="chain" id="PRO_5046513732" evidence="1">
    <location>
        <begin position="41"/>
        <end position="117"/>
    </location>
</feature>
<evidence type="ECO:0000256" key="1">
    <source>
        <dbReference type="SAM" id="SignalP"/>
    </source>
</evidence>
<protein>
    <submittedName>
        <fullName evidence="2">Uncharacterized protein</fullName>
    </submittedName>
</protein>
<evidence type="ECO:0000313" key="2">
    <source>
        <dbReference type="EMBL" id="MEQ0560519.1"/>
    </source>
</evidence>
<reference evidence="2 3" key="1">
    <citation type="submission" date="2024-05" db="EMBL/GenBank/DDBJ databases">
        <authorList>
            <person name="Zhao H."/>
            <person name="Xu Y."/>
            <person name="Lin S."/>
            <person name="Spain J.C."/>
            <person name="Zhou N.-Y."/>
        </authorList>
    </citation>
    <scope>NUCLEOTIDE SEQUENCE [LARGE SCALE GENOMIC DNA]</scope>
    <source>
        <strain evidence="2 3">NEAU-NG30</strain>
    </source>
</reference>
<keyword evidence="1" id="KW-0732">Signal</keyword>
<evidence type="ECO:0000313" key="3">
    <source>
        <dbReference type="Proteomes" id="UP001440984"/>
    </source>
</evidence>
<sequence>METHSRSAARRTRGLPLARVALGLAGMAAGVVVTATPADAAIIGGVDMQRACTVQNPGMGLTAVVTDAHNAYSWRCRAPWGYQVGINVNAACADQYGGGAYATLLNASDPYSWRCSR</sequence>
<feature type="signal peptide" evidence="1">
    <location>
        <begin position="1"/>
        <end position="40"/>
    </location>
</feature>
<proteinExistence type="predicted"/>
<dbReference type="EMBL" id="JBDZYD010000005">
    <property type="protein sequence ID" value="MEQ0560519.1"/>
    <property type="molecule type" value="Genomic_DNA"/>
</dbReference>
<accession>A0ABV0LDZ8</accession>
<dbReference type="Proteomes" id="UP001440984">
    <property type="component" value="Unassembled WGS sequence"/>
</dbReference>